<feature type="binding site" evidence="2">
    <location>
        <position position="290"/>
    </location>
    <ligand>
        <name>Zn(2+)</name>
        <dbReference type="ChEBI" id="CHEBI:29105"/>
        <label>2</label>
    </ligand>
</feature>
<proteinExistence type="predicted"/>
<dbReference type="GO" id="GO:0002144">
    <property type="term" value="C:cytosolic tRNA wobble base thiouridylase complex"/>
    <property type="evidence" value="ECO:0007669"/>
    <property type="project" value="TreeGrafter"/>
</dbReference>
<dbReference type="AlphaFoldDB" id="D7D813"/>
<feature type="binding site" evidence="2">
    <location>
        <position position="23"/>
    </location>
    <ligand>
        <name>Zn(2+)</name>
        <dbReference type="ChEBI" id="CHEBI:29105"/>
        <label>1</label>
    </ligand>
</feature>
<dbReference type="eggNOG" id="arCOG00042">
    <property type="taxonomic scope" value="Archaea"/>
</dbReference>
<evidence type="ECO:0000256" key="1">
    <source>
        <dbReference type="ARBA" id="ARBA00022679"/>
    </source>
</evidence>
<name>D7D813_STAHD</name>
<dbReference type="InterPro" id="IPR035107">
    <property type="entry name" value="tRNA_thiolation_TtcA_Ctu1"/>
</dbReference>
<keyword evidence="2" id="KW-0862">Zinc</keyword>
<feature type="binding site" evidence="2">
    <location>
        <position position="302"/>
    </location>
    <ligand>
        <name>Zn(2+)</name>
        <dbReference type="ChEBI" id="CHEBI:29105"/>
        <label>2</label>
    </ligand>
</feature>
<evidence type="ECO:0000259" key="3">
    <source>
        <dbReference type="Pfam" id="PF01171"/>
    </source>
</evidence>
<accession>D7D813</accession>
<dbReference type="PANTHER" id="PTHR11807">
    <property type="entry name" value="ATPASES OF THE PP SUPERFAMILY-RELATED"/>
    <property type="match status" value="1"/>
</dbReference>
<reference evidence="5 6" key="2">
    <citation type="journal article" date="2011" name="Stand. Genomic Sci.">
        <title>Complete genome sequence of Staphylothermus hellenicus P8.</title>
        <authorList>
            <person name="Anderson I."/>
            <person name="Wirth R."/>
            <person name="Lucas S."/>
            <person name="Copeland A."/>
            <person name="Lapidus A."/>
            <person name="Cheng J.F."/>
            <person name="Goodwin L."/>
            <person name="Pitluck S."/>
            <person name="Davenport K."/>
            <person name="Detter J.C."/>
            <person name="Han C."/>
            <person name="Tapia R."/>
            <person name="Land M."/>
            <person name="Hauser L."/>
            <person name="Pati A."/>
            <person name="Mikhailova N."/>
            <person name="Woyke T."/>
            <person name="Klenk H.P."/>
            <person name="Kyrpides N."/>
            <person name="Ivanova N."/>
        </authorList>
    </citation>
    <scope>NUCLEOTIDE SEQUENCE [LARGE SCALE GENOMIC DNA]</scope>
    <source>
        <strain evidence="6">DSM 12710 / JCM 10830 / BK20S6-10-b1 / P8</strain>
    </source>
</reference>
<sequence length="331" mass="38780">MVNCSICGRPAVYINRISGQAFCKKHFLEYFDKKVRRTIRRYKMFSSKEHIVVAVSGGKDSLSLLHYLYNLSKRVPGWRITALLIDEGIRGYRDITKKDFLRVVNELGVDYKIASFEEYFGYTLDEIVRIGREKGLPYLPCSYCGVFRRYLLNKVARELGGTVLATAHNLDDVVQTYVMNIINNSWDKILRLAPVTGPLDHPKFVRRVKPFYEILEKETTLYSILNNLYPKFVECPYARFNIRWMIRRQLNELEEKYPGTKYSLLRSLLRIIDILSKHRDEIIHGEIKTCKVCGEPSAHEICRACLYRYELGIMRDDEKRIVEEVLGKKKI</sequence>
<dbReference type="Pfam" id="PF22082">
    <property type="entry name" value="TtuA_LIM_N"/>
    <property type="match status" value="1"/>
</dbReference>
<dbReference type="GO" id="GO:0046872">
    <property type="term" value="F:metal ion binding"/>
    <property type="evidence" value="ECO:0007669"/>
    <property type="project" value="UniProtKB-KW"/>
</dbReference>
<dbReference type="PIRSF" id="PIRSF004976">
    <property type="entry name" value="ATPase_YdaO"/>
    <property type="match status" value="1"/>
</dbReference>
<dbReference type="STRING" id="591019.Shell_0796"/>
<dbReference type="InterPro" id="IPR000541">
    <property type="entry name" value="Ncs6/Tuc1/Ctu1"/>
</dbReference>
<dbReference type="HOGENOM" id="CLU_026481_1_1_2"/>
<keyword evidence="2" id="KW-0479">Metal-binding</keyword>
<dbReference type="GeneID" id="9234085"/>
<feature type="domain" description="2-thiouridine synthetase TtuA-like N-terminal LIM" evidence="4">
    <location>
        <begin position="3"/>
        <end position="28"/>
    </location>
</feature>
<dbReference type="NCBIfam" id="TIGR00269">
    <property type="entry name" value="TIGR00269 family protein"/>
    <property type="match status" value="1"/>
</dbReference>
<feature type="domain" description="tRNA(Ile)-lysidine/2-thiocytidine synthase N-terminal" evidence="3">
    <location>
        <begin position="50"/>
        <end position="201"/>
    </location>
</feature>
<feature type="binding site" evidence="2">
    <location>
        <position position="293"/>
    </location>
    <ligand>
        <name>Zn(2+)</name>
        <dbReference type="ChEBI" id="CHEBI:29105"/>
        <label>2</label>
    </ligand>
</feature>
<organism evidence="5 6">
    <name type="scientific">Staphylothermus hellenicus (strain DSM 12710 / JCM 10830 / BK20S6-10-b1 / P8)</name>
    <dbReference type="NCBI Taxonomy" id="591019"/>
    <lineage>
        <taxon>Archaea</taxon>
        <taxon>Thermoproteota</taxon>
        <taxon>Thermoprotei</taxon>
        <taxon>Desulfurococcales</taxon>
        <taxon>Desulfurococcaceae</taxon>
        <taxon>Staphylothermus</taxon>
    </lineage>
</organism>
<dbReference type="RefSeq" id="WP_013143107.1">
    <property type="nucleotide sequence ID" value="NC_014205.1"/>
</dbReference>
<gene>
    <name evidence="5" type="ordered locus">Shell_0796</name>
</gene>
<feature type="binding site" evidence="2">
    <location>
        <position position="26"/>
    </location>
    <ligand>
        <name>Zn(2+)</name>
        <dbReference type="ChEBI" id="CHEBI:29105"/>
        <label>1</label>
    </ligand>
</feature>
<dbReference type="InterPro" id="IPR014729">
    <property type="entry name" value="Rossmann-like_a/b/a_fold"/>
</dbReference>
<evidence type="ECO:0000313" key="6">
    <source>
        <dbReference type="Proteomes" id="UP000002573"/>
    </source>
</evidence>
<dbReference type="Pfam" id="PF01171">
    <property type="entry name" value="ATP_bind_3"/>
    <property type="match status" value="1"/>
</dbReference>
<evidence type="ECO:0000256" key="2">
    <source>
        <dbReference type="PIRSR" id="PIRSR004976-50"/>
    </source>
</evidence>
<reference evidence="6" key="1">
    <citation type="submission" date="2010-05" db="EMBL/GenBank/DDBJ databases">
        <title>Complete sequence of Staphylothermus hellenicus DSM 12710.</title>
        <authorList>
            <consortium name="US DOE Joint Genome Institute"/>
            <person name="Lucas S."/>
            <person name="Copeland A."/>
            <person name="Lapidus A."/>
            <person name="Cheng J.-F."/>
            <person name="Bruce D."/>
            <person name="Goodwin L."/>
            <person name="Pitluck S."/>
            <person name="Davenport K."/>
            <person name="Detter J.C."/>
            <person name="Han C."/>
            <person name="Tapia R."/>
            <person name="Larimer F."/>
            <person name="Land M."/>
            <person name="Hauser L."/>
            <person name="Kyrpides N."/>
            <person name="Mikhailova N."/>
            <person name="Anderson I.J."/>
            <person name="Woyke T."/>
        </authorList>
    </citation>
    <scope>NUCLEOTIDE SEQUENCE [LARGE SCALE GENOMIC DNA]</scope>
    <source>
        <strain evidence="6">DSM 12710 / JCM 10830 / BK20S6-10-b1 / P8</strain>
    </source>
</reference>
<keyword evidence="6" id="KW-1185">Reference proteome</keyword>
<keyword evidence="1" id="KW-0808">Transferase</keyword>
<dbReference type="InterPro" id="IPR054306">
    <property type="entry name" value="TtuA-like_LIM_N"/>
</dbReference>
<dbReference type="OrthoDB" id="33422at2157"/>
<dbReference type="GO" id="GO:0000049">
    <property type="term" value="F:tRNA binding"/>
    <property type="evidence" value="ECO:0007669"/>
    <property type="project" value="InterPro"/>
</dbReference>
<evidence type="ECO:0000313" key="5">
    <source>
        <dbReference type="EMBL" id="ADI31909.1"/>
    </source>
</evidence>
<dbReference type="Proteomes" id="UP000002573">
    <property type="component" value="Chromosome"/>
</dbReference>
<dbReference type="Gene3D" id="3.40.50.620">
    <property type="entry name" value="HUPs"/>
    <property type="match status" value="1"/>
</dbReference>
<dbReference type="GO" id="GO:0002143">
    <property type="term" value="P:tRNA wobble position uridine thiolation"/>
    <property type="evidence" value="ECO:0007669"/>
    <property type="project" value="TreeGrafter"/>
</dbReference>
<feature type="binding site" evidence="2">
    <location>
        <position position="305"/>
    </location>
    <ligand>
        <name>Zn(2+)</name>
        <dbReference type="ChEBI" id="CHEBI:29105"/>
        <label>2</label>
    </ligand>
</feature>
<dbReference type="PANTHER" id="PTHR11807:SF12">
    <property type="entry name" value="CYTOPLASMIC TRNA 2-THIOLATION PROTEIN 1"/>
    <property type="match status" value="1"/>
</dbReference>
<dbReference type="EMBL" id="CP002051">
    <property type="protein sequence ID" value="ADI31909.1"/>
    <property type="molecule type" value="Genomic_DNA"/>
</dbReference>
<dbReference type="SUPFAM" id="SSF52402">
    <property type="entry name" value="Adenine nucleotide alpha hydrolases-like"/>
    <property type="match status" value="1"/>
</dbReference>
<dbReference type="KEGG" id="shc:Shell_0796"/>
<feature type="binding site" evidence="2">
    <location>
        <position position="4"/>
    </location>
    <ligand>
        <name>Zn(2+)</name>
        <dbReference type="ChEBI" id="CHEBI:29105"/>
        <label>1</label>
    </ligand>
</feature>
<dbReference type="InterPro" id="IPR011063">
    <property type="entry name" value="TilS/TtcA_N"/>
</dbReference>
<protein>
    <submittedName>
        <fullName evidence="5">PP-loop domain protein</fullName>
    </submittedName>
</protein>
<feature type="binding site" evidence="2">
    <location>
        <position position="7"/>
    </location>
    <ligand>
        <name>Zn(2+)</name>
        <dbReference type="ChEBI" id="CHEBI:29105"/>
        <label>1</label>
    </ligand>
</feature>
<evidence type="ECO:0000259" key="4">
    <source>
        <dbReference type="Pfam" id="PF22082"/>
    </source>
</evidence>
<dbReference type="GO" id="GO:0016740">
    <property type="term" value="F:transferase activity"/>
    <property type="evidence" value="ECO:0007669"/>
    <property type="project" value="UniProtKB-KW"/>
</dbReference>